<name>A0A1M7ZEM4_9BACT</name>
<accession>A0A1M7ZEM4</accession>
<protein>
    <submittedName>
        <fullName evidence="1">C-terminal domain of CHU protein family protein</fullName>
    </submittedName>
</protein>
<sequence length="1169" mass="129781">MKIVPKKIFFSLFLAVVFILILQRIFPYPTINTKKAQIEAISLQITQDEPNLTGPEILCYAIGGQSIIGTFSGGGNPEIDTYTWNIYGPDNSLIFTKPNAGGLFETISYTFNLRGTHRVELTVTRGLLSFPTQTLEVLVQDRPTPSLNLNYTLCENDSISLQAIDSQSPNFDIYNFAWKNANGDTLGTENLLSISQIGEYYVDIYTINSQGSIECSTSLYTQVSSSSDITVSASTDAICTNQSISLQSEPETLGNWYLKKAGESTENLIGTGSEINIHSNTLTSGYGDYEVIFEVITEDSSGCQILVSAPFTYNQIPDFKILDPIGASDCNANDGGVTIEAITPIDYIYVEETTFQTPPLAPGDQYTIPGLVSGAYQLIAVLGNCGNSYGAIVPIIDLPPDLEFTITDQIGETCTTDGKLDGSFKVNLTNGPMDGYYKILGEKGELIQQESFTGQSTIDVQIRGGSFIFELNNLDSCSFPAKQPIEIPSKGLVNYSIPKSLAICQTFDLYPQTNQALEFELIDPNNNSQTILAGDFFTITEDGEYKMIGRLPEQSDFCPVSKIFNVTLVDPVEFEVVQTEEDCLGNKTYKAEIYDRDSTAVIFTWYNNDGDIVGTNQYLNPIGTGTFKLDVQPANSSSCPNPPLEFEITDPVLSVDATLTSTKLCEFGPEAIVNLETTFPEAVTDVRWRRFDEDGEIIELSEYDDLWEITTRIGGTYEASVYSIIPAINKNCELGRSSIQLNLVPDKVLFDIPSEISVCQSFALIPETEDGLNFFVTSPSGEILEGVSGDSFILDQEGTYTFLAFDQDSPTPFCPEQKEIVVTLVEPVIFNPVLSEAFCDGSRIYQAELENYSPDDVLFTWRDSNGGIIGEEEFLTLPGAGTYSLEVQPKNSEACPYLPKEFTEDPPIFEVEVSLDPEPLCPDADSAIITLNTDLDQVTSIEWWFTDLNGNQTQLTNFNDQTEILAIEEGTYEARAFNFIPCLVGTDQVIILRSQDDVRPIVEESYQICPRYEIGPNIDPGDFASYEWYFEGQLVSENPIFKPQQVGNYQLVVYSLEGCAYEATFSTLEECELKVVFPTALTPNNPDKPFLIYTNYLVDELELWIFNQWGELIFHCKNTDLINEESTCVWDGTFNGEKVPNGAYSFRVNYRNIEKNIQEEYLGSLLVVE</sequence>
<gene>
    <name evidence="1" type="ORF">SAMN04488108_2697</name>
</gene>
<reference evidence="2" key="1">
    <citation type="submission" date="2016-12" db="EMBL/GenBank/DDBJ databases">
        <authorList>
            <person name="Varghese N."/>
            <person name="Submissions S."/>
        </authorList>
    </citation>
    <scope>NUCLEOTIDE SEQUENCE [LARGE SCALE GENOMIC DNA]</scope>
    <source>
        <strain evidence="2">DSM 25035</strain>
    </source>
</reference>
<dbReference type="STRING" id="1073327.SAMN04488108_2697"/>
<dbReference type="AlphaFoldDB" id="A0A1M7ZEM4"/>
<dbReference type="OrthoDB" id="9765926at2"/>
<dbReference type="Proteomes" id="UP000184609">
    <property type="component" value="Unassembled WGS sequence"/>
</dbReference>
<dbReference type="Pfam" id="PF13585">
    <property type="entry name" value="CHU_C"/>
    <property type="match status" value="1"/>
</dbReference>
<evidence type="ECO:0000313" key="1">
    <source>
        <dbReference type="EMBL" id="SHO63355.1"/>
    </source>
</evidence>
<dbReference type="RefSeq" id="WP_073572310.1">
    <property type="nucleotide sequence ID" value="NZ_FRXN01000003.1"/>
</dbReference>
<dbReference type="EMBL" id="FRXN01000003">
    <property type="protein sequence ID" value="SHO63355.1"/>
    <property type="molecule type" value="Genomic_DNA"/>
</dbReference>
<keyword evidence="2" id="KW-1185">Reference proteome</keyword>
<proteinExistence type="predicted"/>
<dbReference type="CDD" id="cd00146">
    <property type="entry name" value="PKD"/>
    <property type="match status" value="1"/>
</dbReference>
<organism evidence="1 2">
    <name type="scientific">Algoriphagus zhangzhouensis</name>
    <dbReference type="NCBI Taxonomy" id="1073327"/>
    <lineage>
        <taxon>Bacteria</taxon>
        <taxon>Pseudomonadati</taxon>
        <taxon>Bacteroidota</taxon>
        <taxon>Cytophagia</taxon>
        <taxon>Cytophagales</taxon>
        <taxon>Cyclobacteriaceae</taxon>
        <taxon>Algoriphagus</taxon>
    </lineage>
</organism>
<evidence type="ECO:0000313" key="2">
    <source>
        <dbReference type="Proteomes" id="UP000184609"/>
    </source>
</evidence>